<dbReference type="InterPro" id="IPR013658">
    <property type="entry name" value="SGL"/>
</dbReference>
<evidence type="ECO:0000256" key="3">
    <source>
        <dbReference type="PIRSR" id="PIRSR605511-2"/>
    </source>
</evidence>
<feature type="active site" description="Proton donor/acceptor" evidence="2">
    <location>
        <position position="264"/>
    </location>
</feature>
<dbReference type="InterPro" id="IPR051262">
    <property type="entry name" value="SMP-30/CGR1_Lactonase"/>
</dbReference>
<dbReference type="AlphaFoldDB" id="A0A512E0L9"/>
<evidence type="ECO:0000313" key="6">
    <source>
        <dbReference type="EMBL" id="GEO42276.1"/>
    </source>
</evidence>
<evidence type="ECO:0000256" key="1">
    <source>
        <dbReference type="ARBA" id="ARBA00022801"/>
    </source>
</evidence>
<keyword evidence="3" id="KW-0862">Zinc</keyword>
<dbReference type="InterPro" id="IPR005511">
    <property type="entry name" value="SMP-30"/>
</dbReference>
<dbReference type="PANTHER" id="PTHR47572:SF4">
    <property type="entry name" value="LACTONASE DRP35"/>
    <property type="match status" value="1"/>
</dbReference>
<evidence type="ECO:0000256" key="2">
    <source>
        <dbReference type="PIRSR" id="PIRSR605511-1"/>
    </source>
</evidence>
<dbReference type="Pfam" id="PF08450">
    <property type="entry name" value="SGL"/>
    <property type="match status" value="1"/>
</dbReference>
<dbReference type="PRINTS" id="PR01790">
    <property type="entry name" value="SMP30FAMILY"/>
</dbReference>
<protein>
    <submittedName>
        <fullName evidence="6">Gluconolactonase</fullName>
    </submittedName>
</protein>
<sequence length="342" mass="37392">MKIDRRWILRNGAAAAATLAASPVLARDWGDPPPVRYPDDSVEVLDPSFAKYRVGNANVERLAAGLRWAEGPVYFRDGGYLIWSDIPNNRLMRWTEETGAVSIFRPVSNYTNGNTRDRQGRLISCEHGGRRVTRTEYDGTVTVLMDRYEGKRLNAPNDAVVHSDGGIWFTDPGYGILGDYEGGKAEFELPRNVYRIDPVSGKAAVVAGDFDRPNGLCFSPDEKKLYIADTSDKGPKQIRVLDVVDGKTLANARVFADMAPGLADGMRTDVDGNVWAAAGWAGEGFDGVHIFSPEGGKPIGKIHLPEICSNVCFGGARKNRLFMTGSTSLYSLYVNTRGAQVP</sequence>
<dbReference type="PROSITE" id="PS51318">
    <property type="entry name" value="TAT"/>
    <property type="match status" value="1"/>
</dbReference>
<proteinExistence type="predicted"/>
<comment type="cofactor">
    <cofactor evidence="3">
        <name>Zn(2+)</name>
        <dbReference type="ChEBI" id="CHEBI:29105"/>
    </cofactor>
    <text evidence="3">Binds 1 divalent metal cation per subunit.</text>
</comment>
<dbReference type="GO" id="GO:0046872">
    <property type="term" value="F:metal ion binding"/>
    <property type="evidence" value="ECO:0007669"/>
    <property type="project" value="UniProtKB-KW"/>
</dbReference>
<reference evidence="6 7" key="1">
    <citation type="submission" date="2019-07" db="EMBL/GenBank/DDBJ databases">
        <title>Whole genome shotgun sequence of Skermanella aerolata NBRC 106429.</title>
        <authorList>
            <person name="Hosoyama A."/>
            <person name="Uohara A."/>
            <person name="Ohji S."/>
            <person name="Ichikawa N."/>
        </authorList>
    </citation>
    <scope>NUCLEOTIDE SEQUENCE [LARGE SCALE GENOMIC DNA]</scope>
    <source>
        <strain evidence="6 7">NBRC 106429</strain>
    </source>
</reference>
<keyword evidence="4" id="KW-0732">Signal</keyword>
<feature type="binding site" evidence="3">
    <location>
        <position position="214"/>
    </location>
    <ligand>
        <name>a divalent metal cation</name>
        <dbReference type="ChEBI" id="CHEBI:60240"/>
    </ligand>
</feature>
<dbReference type="GO" id="GO:0016787">
    <property type="term" value="F:hydrolase activity"/>
    <property type="evidence" value="ECO:0007669"/>
    <property type="project" value="UniProtKB-KW"/>
</dbReference>
<dbReference type="PANTHER" id="PTHR47572">
    <property type="entry name" value="LIPOPROTEIN-RELATED"/>
    <property type="match status" value="1"/>
</dbReference>
<feature type="binding site" evidence="3">
    <location>
        <position position="157"/>
    </location>
    <ligand>
        <name>substrate</name>
    </ligand>
</feature>
<dbReference type="Proteomes" id="UP000321523">
    <property type="component" value="Unassembled WGS sequence"/>
</dbReference>
<dbReference type="Gene3D" id="2.120.10.30">
    <property type="entry name" value="TolB, C-terminal domain"/>
    <property type="match status" value="1"/>
</dbReference>
<keyword evidence="1" id="KW-0378">Hydrolase</keyword>
<feature type="binding site" evidence="3">
    <location>
        <position position="70"/>
    </location>
    <ligand>
        <name>a divalent metal cation</name>
        <dbReference type="ChEBI" id="CHEBI:60240"/>
    </ligand>
</feature>
<keyword evidence="3" id="KW-0479">Metal-binding</keyword>
<dbReference type="OrthoDB" id="241638at2"/>
<accession>A0A512E0L9</accession>
<feature type="signal peptide" evidence="4">
    <location>
        <begin position="1"/>
        <end position="26"/>
    </location>
</feature>
<dbReference type="SUPFAM" id="SSF63829">
    <property type="entry name" value="Calcium-dependent phosphotriesterase"/>
    <property type="match status" value="1"/>
</dbReference>
<dbReference type="RefSeq" id="WP_084721330.1">
    <property type="nucleotide sequence ID" value="NZ_BJYZ01000038.1"/>
</dbReference>
<evidence type="ECO:0000256" key="4">
    <source>
        <dbReference type="SAM" id="SignalP"/>
    </source>
</evidence>
<dbReference type="EMBL" id="BJYZ01000038">
    <property type="protein sequence ID" value="GEO42276.1"/>
    <property type="molecule type" value="Genomic_DNA"/>
</dbReference>
<gene>
    <name evidence="6" type="ORF">SAE02_64240</name>
</gene>
<feature type="binding site" evidence="3">
    <location>
        <position position="264"/>
    </location>
    <ligand>
        <name>a divalent metal cation</name>
        <dbReference type="ChEBI" id="CHEBI:60240"/>
    </ligand>
</feature>
<dbReference type="InterPro" id="IPR006311">
    <property type="entry name" value="TAT_signal"/>
</dbReference>
<feature type="binding site" evidence="3">
    <location>
        <position position="181"/>
    </location>
    <ligand>
        <name>substrate</name>
    </ligand>
</feature>
<evidence type="ECO:0000313" key="7">
    <source>
        <dbReference type="Proteomes" id="UP000321523"/>
    </source>
</evidence>
<dbReference type="InterPro" id="IPR011042">
    <property type="entry name" value="6-blade_b-propeller_TolB-like"/>
</dbReference>
<evidence type="ECO:0000259" key="5">
    <source>
        <dbReference type="Pfam" id="PF08450"/>
    </source>
</evidence>
<feature type="domain" description="SMP-30/Gluconolactonase/LRE-like region" evidence="5">
    <location>
        <begin position="68"/>
        <end position="325"/>
    </location>
</feature>
<comment type="caution">
    <text evidence="6">The sequence shown here is derived from an EMBL/GenBank/DDBJ whole genome shotgun (WGS) entry which is preliminary data.</text>
</comment>
<feature type="chain" id="PRO_5022117572" evidence="4">
    <location>
        <begin position="27"/>
        <end position="342"/>
    </location>
</feature>
<organism evidence="6 7">
    <name type="scientific">Skermanella aerolata</name>
    <dbReference type="NCBI Taxonomy" id="393310"/>
    <lineage>
        <taxon>Bacteria</taxon>
        <taxon>Pseudomonadati</taxon>
        <taxon>Pseudomonadota</taxon>
        <taxon>Alphaproteobacteria</taxon>
        <taxon>Rhodospirillales</taxon>
        <taxon>Azospirillaceae</taxon>
        <taxon>Skermanella</taxon>
    </lineage>
</organism>
<name>A0A512E0L9_9PROT</name>
<keyword evidence="7" id="KW-1185">Reference proteome</keyword>